<sequence>MTPPIVKRYLIAFEKYKWIGLASFCLVIAGSTVVAMQPDPPPSYIASAALTYSGPPVSFSATGSEIQQQGKELNEEVLLSNQIIAAVAEKVNLRPKQLGASIVLSLPKKNPRTGDFETTTFELKYVDTDPKRAIEVLAELMQSMVKLSSDINTGRLQAIIQKINERLPQAKRELQIAEKRLEQYDRIERTAILAAENGSLLSAITASQNLQRQIQLTISGVDGQIRSLQNKLGLTVGEAYISSALSADPIIANLRSQIYQTESQIALLRKDLRLEHPTMIQLLRQKQAAEELLQQRAAEVLGGNGMAAPLRGDIAGIRTSSSLDPARQQLANQMVSLQTQRETLQQQLAQEIRQEARLRQEYSLIPNKQLERSRLEQEVGLKKAIYEQMQAKLTDAKTAEAETTSSLSVARRPTVTPDIKPPKSIPITLAVGGILGVVVGGGVIFLLGSLEGTFKTREDIRESLKQREVVLLGELPLMLVDDLDRESVPVVLSPESPYLEFYEKFRSNLRRIGGKNLKVVLITSTSSLEGKTASAYNLGIASARAGKRTLIIETDLRSPSRCNSLKVIPDPDATIEPLRYYADLSECIRLVPDVENLYILPSPGPVRQSAAILESSEIRRLMDDVRERFDLVILDTSPLSLSNDPLLIQPYSDGIVLVARPHYTEENMLGEAIDQLVESELGLLGAIINGADIVVTLPPPPFPAEVEPENVQESEEVSAGAS</sequence>
<feature type="coiled-coil region" evidence="3">
    <location>
        <begin position="160"/>
        <end position="187"/>
    </location>
</feature>
<keyword evidence="5" id="KW-0812">Transmembrane</keyword>
<evidence type="ECO:0000256" key="1">
    <source>
        <dbReference type="ARBA" id="ARBA00022741"/>
    </source>
</evidence>
<dbReference type="SUPFAM" id="SSF52540">
    <property type="entry name" value="P-loop containing nucleoside triphosphate hydrolases"/>
    <property type="match status" value="1"/>
</dbReference>
<dbReference type="GeneID" id="57093650"/>
<dbReference type="AlphaFoldDB" id="A0A9Q5Z5R1"/>
<dbReference type="RefSeq" id="WP_099073005.1">
    <property type="nucleotide sequence ID" value="NZ_LAHD01000157.1"/>
</dbReference>
<dbReference type="InterPro" id="IPR050445">
    <property type="entry name" value="Bact_polysacc_biosynth/exp"/>
</dbReference>
<dbReference type="PANTHER" id="PTHR32309:SF13">
    <property type="entry name" value="FERRIC ENTEROBACTIN TRANSPORT PROTEIN FEPE"/>
    <property type="match status" value="1"/>
</dbReference>
<reference evidence="6 7" key="1">
    <citation type="submission" date="2015-02" db="EMBL/GenBank/DDBJ databases">
        <title>Nostoc linckia genome annotation.</title>
        <authorList>
            <person name="Zhou Z."/>
        </authorList>
    </citation>
    <scope>NUCLEOTIDE SEQUENCE [LARGE SCALE GENOMIC DNA]</scope>
    <source>
        <strain evidence="7">z8</strain>
    </source>
</reference>
<organism evidence="6 7">
    <name type="scientific">Nostoc linckia z8</name>
    <dbReference type="NCBI Taxonomy" id="1628746"/>
    <lineage>
        <taxon>Bacteria</taxon>
        <taxon>Bacillati</taxon>
        <taxon>Cyanobacteriota</taxon>
        <taxon>Cyanophyceae</taxon>
        <taxon>Nostocales</taxon>
        <taxon>Nostocaceae</taxon>
        <taxon>Nostoc</taxon>
    </lineage>
</organism>
<feature type="coiled-coil region" evidence="3">
    <location>
        <begin position="327"/>
        <end position="361"/>
    </location>
</feature>
<evidence type="ECO:0000256" key="3">
    <source>
        <dbReference type="SAM" id="Coils"/>
    </source>
</evidence>
<keyword evidence="5" id="KW-1133">Transmembrane helix</keyword>
<accession>A0A9Q5Z5R1</accession>
<dbReference type="Proteomes" id="UP000222310">
    <property type="component" value="Unassembled WGS sequence"/>
</dbReference>
<keyword evidence="5" id="KW-0472">Membrane</keyword>
<dbReference type="EMBL" id="LAHD01000157">
    <property type="protein sequence ID" value="PHJ94753.1"/>
    <property type="molecule type" value="Genomic_DNA"/>
</dbReference>
<dbReference type="InterPro" id="IPR027417">
    <property type="entry name" value="P-loop_NTPase"/>
</dbReference>
<evidence type="ECO:0000313" key="7">
    <source>
        <dbReference type="Proteomes" id="UP000222310"/>
    </source>
</evidence>
<proteinExistence type="predicted"/>
<dbReference type="GO" id="GO:0004713">
    <property type="term" value="F:protein tyrosine kinase activity"/>
    <property type="evidence" value="ECO:0007669"/>
    <property type="project" value="TreeGrafter"/>
</dbReference>
<keyword evidence="1" id="KW-0547">Nucleotide-binding</keyword>
<feature type="compositionally biased region" description="Acidic residues" evidence="4">
    <location>
        <begin position="706"/>
        <end position="716"/>
    </location>
</feature>
<dbReference type="PANTHER" id="PTHR32309">
    <property type="entry name" value="TYROSINE-PROTEIN KINASE"/>
    <property type="match status" value="1"/>
</dbReference>
<feature type="coiled-coil region" evidence="3">
    <location>
        <begin position="251"/>
        <end position="299"/>
    </location>
</feature>
<evidence type="ECO:0000256" key="5">
    <source>
        <dbReference type="SAM" id="Phobius"/>
    </source>
</evidence>
<name>A0A9Q5Z5R1_NOSLI</name>
<dbReference type="Gene3D" id="3.40.50.300">
    <property type="entry name" value="P-loop containing nucleotide triphosphate hydrolases"/>
    <property type="match status" value="1"/>
</dbReference>
<evidence type="ECO:0000256" key="4">
    <source>
        <dbReference type="SAM" id="MobiDB-lite"/>
    </source>
</evidence>
<evidence type="ECO:0000256" key="2">
    <source>
        <dbReference type="ARBA" id="ARBA00022840"/>
    </source>
</evidence>
<dbReference type="CDD" id="cd05387">
    <property type="entry name" value="BY-kinase"/>
    <property type="match status" value="1"/>
</dbReference>
<keyword evidence="3" id="KW-0175">Coiled coil</keyword>
<keyword evidence="2" id="KW-0067">ATP-binding</keyword>
<gene>
    <name evidence="6" type="ORF">VF08_33125</name>
</gene>
<dbReference type="GO" id="GO:0005886">
    <property type="term" value="C:plasma membrane"/>
    <property type="evidence" value="ECO:0007669"/>
    <property type="project" value="TreeGrafter"/>
</dbReference>
<feature type="region of interest" description="Disordered" evidence="4">
    <location>
        <begin position="700"/>
        <end position="722"/>
    </location>
</feature>
<comment type="caution">
    <text evidence="6">The sequence shown here is derived from an EMBL/GenBank/DDBJ whole genome shotgun (WGS) entry which is preliminary data.</text>
</comment>
<dbReference type="InterPro" id="IPR005702">
    <property type="entry name" value="Wzc-like_C"/>
</dbReference>
<feature type="transmembrane region" description="Helical" evidence="5">
    <location>
        <begin position="425"/>
        <end position="447"/>
    </location>
</feature>
<evidence type="ECO:0000313" key="6">
    <source>
        <dbReference type="EMBL" id="PHJ94753.1"/>
    </source>
</evidence>
<protein>
    <submittedName>
        <fullName evidence="6">Lipopolysaccharide biosynthesis</fullName>
    </submittedName>
</protein>